<feature type="domain" description="TonB-dependent transporter Oar-like beta-barrel" evidence="10">
    <location>
        <begin position="572"/>
        <end position="989"/>
    </location>
</feature>
<dbReference type="Proteomes" id="UP000837803">
    <property type="component" value="Unassembled WGS sequence"/>
</dbReference>
<dbReference type="InterPro" id="IPR012910">
    <property type="entry name" value="Plug_dom"/>
</dbReference>
<evidence type="ECO:0000259" key="9">
    <source>
        <dbReference type="Pfam" id="PF07715"/>
    </source>
</evidence>
<proteinExistence type="inferred from homology"/>
<dbReference type="Pfam" id="PF07715">
    <property type="entry name" value="Plug"/>
    <property type="match status" value="1"/>
</dbReference>
<sequence>MKLLFFLAALATTSLVYAQQDITVELIDYQTNAAAPAELAVTLTNTGQGIVRNGTTDAQGRIIFRALPALAGYRITVPESDDYLDGESEPIDLRANQSRRVQLLLFSRQTVDLDVISVAATSSARINRQDAEVAFELSQEELEALPVEGRDITRALYRLPNVSQATGFYPEAPNVSINGANPGSTSYLIDGLDNNERFLGGQKFAIPSGFVRNLTVLTNNYSAEYGLTNNGVVNVTTRSGSNTLSGEVFTLFRPSNGDLGDDDYTQRDLSGNPVRDGFQRYQGGFALGGALKKDKTFFYVDAEHTTDLKDNTLSSPQLGVNETVQGTNNFTFLSGKVDQVWNDRFRSSLRANVGVVGIERQGGGLEGGSTFPSAGNKQDRNSVLIANTNTYLGDNWSAQTNVQYARFRWNYANPASDAGTPQVTILDPSEQTIAVIGYPGFVFDQIENTLQLQQKFSFYLDRHTLKTGFNVISGDHQLFGGGVPNGAYRVKLTEGQLSSLRERGLGSSLSPTDLPADVEVLGYNVELRPSSFGARQNIYSLYVEDQFAASEKLNLTLGLRYDYDNLSKGGAAKGDYNNISPRFNFNYKLGNLSALRGGYGVFYDKVLYAIYSDALQQNTTNPGYQTQLRELIRQGILPADTDIDRITFDGNLRATDNSATYLNGPTAASLQGQRTNLFSGERRILNPDGYDNPYTHQFTLGYQYQIDTRTLFYLDLVHNRAEKLYRLRNLNAAAEYPISGPDNVIVRTPAEADATRPIPIDGASGTALIQGEQVAGVARNILISETAGKSRYYAASFVLQQAAGDNNISWRLNYTLSSNKNDTEGINFRAMDANNFANEYGPSINDRLHIINAIGTYRAPFGLNVTLASLVQSGQPVNRIPDATLYGTADLNGDGTGFAENYTGNSDRFPGEGRNNDRLPWSYNFDLALEYRLPVAANHIGLTLDVFNLLDTRNLSGYSNNATQSNQIQVGAAGSGIVQRNADAPRQVQLGLRYLF</sequence>
<dbReference type="PANTHER" id="PTHR30069">
    <property type="entry name" value="TONB-DEPENDENT OUTER MEMBRANE RECEPTOR"/>
    <property type="match status" value="1"/>
</dbReference>
<feature type="signal peptide" evidence="8">
    <location>
        <begin position="1"/>
        <end position="18"/>
    </location>
</feature>
<reference evidence="11" key="1">
    <citation type="submission" date="2021-12" db="EMBL/GenBank/DDBJ databases">
        <authorList>
            <person name="Rodrigo-Torres L."/>
            <person name="Arahal R. D."/>
            <person name="Lucena T."/>
        </authorList>
    </citation>
    <scope>NUCLEOTIDE SEQUENCE</scope>
    <source>
        <strain evidence="11">CECT 8419</strain>
    </source>
</reference>
<dbReference type="Gene3D" id="2.40.170.20">
    <property type="entry name" value="TonB-dependent receptor, beta-barrel domain"/>
    <property type="match status" value="1"/>
</dbReference>
<keyword evidence="2 7" id="KW-0813">Transport</keyword>
<evidence type="ECO:0000256" key="2">
    <source>
        <dbReference type="ARBA" id="ARBA00022448"/>
    </source>
</evidence>
<dbReference type="InterPro" id="IPR037066">
    <property type="entry name" value="Plug_dom_sf"/>
</dbReference>
<keyword evidence="4 7" id="KW-0812">Transmembrane</keyword>
<protein>
    <recommendedName>
        <fullName evidence="13">TonB-dependent receptor</fullName>
    </recommendedName>
</protein>
<evidence type="ECO:0000256" key="3">
    <source>
        <dbReference type="ARBA" id="ARBA00022452"/>
    </source>
</evidence>
<evidence type="ECO:0000259" key="10">
    <source>
        <dbReference type="Pfam" id="PF25183"/>
    </source>
</evidence>
<keyword evidence="8" id="KW-0732">Signal</keyword>
<accession>A0ABM9AXT8</accession>
<keyword evidence="5 7" id="KW-0472">Membrane</keyword>
<dbReference type="InterPro" id="IPR036942">
    <property type="entry name" value="Beta-barrel_TonB_sf"/>
</dbReference>
<gene>
    <name evidence="11" type="ORF">LEM8419_00408</name>
</gene>
<dbReference type="SUPFAM" id="SSF56935">
    <property type="entry name" value="Porins"/>
    <property type="match status" value="1"/>
</dbReference>
<evidence type="ECO:0000256" key="4">
    <source>
        <dbReference type="ARBA" id="ARBA00022692"/>
    </source>
</evidence>
<evidence type="ECO:0000256" key="5">
    <source>
        <dbReference type="ARBA" id="ARBA00023136"/>
    </source>
</evidence>
<feature type="domain" description="TonB-dependent receptor plug" evidence="9">
    <location>
        <begin position="137"/>
        <end position="229"/>
    </location>
</feature>
<dbReference type="PANTHER" id="PTHR30069:SF46">
    <property type="entry name" value="OAR PROTEIN"/>
    <property type="match status" value="1"/>
</dbReference>
<feature type="chain" id="PRO_5047276616" description="TonB-dependent receptor" evidence="8">
    <location>
        <begin position="19"/>
        <end position="996"/>
    </location>
</feature>
<organism evidence="11 12">
    <name type="scientific">Neolewinella maritima</name>
    <dbReference type="NCBI Taxonomy" id="1383882"/>
    <lineage>
        <taxon>Bacteria</taxon>
        <taxon>Pseudomonadati</taxon>
        <taxon>Bacteroidota</taxon>
        <taxon>Saprospiria</taxon>
        <taxon>Saprospirales</taxon>
        <taxon>Lewinellaceae</taxon>
        <taxon>Neolewinella</taxon>
    </lineage>
</organism>
<comment type="similarity">
    <text evidence="7">Belongs to the TonB-dependent receptor family.</text>
</comment>
<feature type="domain" description="TonB-dependent transporter Oar-like beta-barrel" evidence="10">
    <location>
        <begin position="236"/>
        <end position="311"/>
    </location>
</feature>
<evidence type="ECO:0000313" key="11">
    <source>
        <dbReference type="EMBL" id="CAH0999112.1"/>
    </source>
</evidence>
<dbReference type="Gene3D" id="2.170.130.10">
    <property type="entry name" value="TonB-dependent receptor, plug domain"/>
    <property type="match status" value="1"/>
</dbReference>
<dbReference type="InterPro" id="IPR039426">
    <property type="entry name" value="TonB-dep_rcpt-like"/>
</dbReference>
<keyword evidence="3 7" id="KW-1134">Transmembrane beta strand</keyword>
<feature type="domain" description="TonB-dependent transporter Oar-like beta-barrel" evidence="10">
    <location>
        <begin position="323"/>
        <end position="565"/>
    </location>
</feature>
<comment type="caution">
    <text evidence="11">The sequence shown here is derived from an EMBL/GenBank/DDBJ whole genome shotgun (WGS) entry which is preliminary data.</text>
</comment>
<evidence type="ECO:0000256" key="1">
    <source>
        <dbReference type="ARBA" id="ARBA00004571"/>
    </source>
</evidence>
<dbReference type="Pfam" id="PF25183">
    <property type="entry name" value="OMP_b-brl_4"/>
    <property type="match status" value="3"/>
</dbReference>
<dbReference type="InterPro" id="IPR057601">
    <property type="entry name" value="Oar-like_b-barrel"/>
</dbReference>
<keyword evidence="6 7" id="KW-0998">Cell outer membrane</keyword>
<evidence type="ECO:0000256" key="6">
    <source>
        <dbReference type="ARBA" id="ARBA00023237"/>
    </source>
</evidence>
<comment type="subcellular location">
    <subcellularLocation>
        <location evidence="1 7">Cell outer membrane</location>
        <topology evidence="1 7">Multi-pass membrane protein</topology>
    </subcellularLocation>
</comment>
<evidence type="ECO:0000256" key="7">
    <source>
        <dbReference type="PROSITE-ProRule" id="PRU01360"/>
    </source>
</evidence>
<evidence type="ECO:0008006" key="13">
    <source>
        <dbReference type="Google" id="ProtNLM"/>
    </source>
</evidence>
<name>A0ABM9AXT8_9BACT</name>
<evidence type="ECO:0000256" key="8">
    <source>
        <dbReference type="SAM" id="SignalP"/>
    </source>
</evidence>
<dbReference type="PROSITE" id="PS52016">
    <property type="entry name" value="TONB_DEPENDENT_REC_3"/>
    <property type="match status" value="1"/>
</dbReference>
<dbReference type="EMBL" id="CAKLPZ010000001">
    <property type="protein sequence ID" value="CAH0999112.1"/>
    <property type="molecule type" value="Genomic_DNA"/>
</dbReference>
<evidence type="ECO:0000313" key="12">
    <source>
        <dbReference type="Proteomes" id="UP000837803"/>
    </source>
</evidence>
<keyword evidence="12" id="KW-1185">Reference proteome</keyword>
<dbReference type="RefSeq" id="WP_238749309.1">
    <property type="nucleotide sequence ID" value="NZ_CAKLPZ010000001.1"/>
</dbReference>